<evidence type="ECO:0000313" key="7">
    <source>
        <dbReference type="EMBL" id="TCT08123.1"/>
    </source>
</evidence>
<dbReference type="GO" id="GO:0032259">
    <property type="term" value="P:methylation"/>
    <property type="evidence" value="ECO:0007669"/>
    <property type="project" value="UniProtKB-KW"/>
</dbReference>
<name>A0A4R3M698_9HYPH</name>
<dbReference type="NCBIfam" id="TIGR02467">
    <property type="entry name" value="CbiE"/>
    <property type="match status" value="1"/>
</dbReference>
<evidence type="ECO:0000256" key="4">
    <source>
        <dbReference type="ARBA" id="ARBA00022679"/>
    </source>
</evidence>
<dbReference type="InterPro" id="IPR006365">
    <property type="entry name" value="Cbl_synth_CobL"/>
</dbReference>
<keyword evidence="5" id="KW-0949">S-adenosyl-L-methionine</keyword>
<dbReference type="Gene3D" id="3.40.50.150">
    <property type="entry name" value="Vaccinia Virus protein VP39"/>
    <property type="match status" value="1"/>
</dbReference>
<sequence>MGEAAGEDAGMAADGAPPAPWLSIVGIGEDGVAGLSPTACTAVTDARLVFGGARHLALAGALVRGEARPWPSPFSDGVAQVCAARGTTVCVLASGDPFLFGVGATLARFVSAAEMRVYPAPSAFSLAAARLGWPLQEVACLSLHGREIARVRPALHPGARILALTSDGAAPGEIAALLTRLGFGASQLWVLEALGGPRERVRSVRAETFALTDVDPLNLLAITVAGEAAPVLHLGGGLPDDLFEHDGQITKREIRALTLSALAPRRGECLWDIGAGAGSVAIEWLLADASLAAIAIEAVPERAARIGRNAAALGVPHLRIVSGAAPAALVGLPPPDAVFVGGGGGEEGVLEAAIFDLKPGGRLVANAVTLETEARLLDLHAKHGGDLLRVALGRAVPVKGMTGWRPAMPITQWVWHKPREAGR</sequence>
<dbReference type="Proteomes" id="UP000294664">
    <property type="component" value="Unassembled WGS sequence"/>
</dbReference>
<dbReference type="PANTHER" id="PTHR43182">
    <property type="entry name" value="COBALT-PRECORRIN-6B C(15)-METHYLTRANSFERASE (DECARBOXYLATING)"/>
    <property type="match status" value="1"/>
</dbReference>
<evidence type="ECO:0000256" key="5">
    <source>
        <dbReference type="ARBA" id="ARBA00022691"/>
    </source>
</evidence>
<feature type="domain" description="Tetrapyrrole methylase" evidence="6">
    <location>
        <begin position="22"/>
        <end position="208"/>
    </location>
</feature>
<dbReference type="InterPro" id="IPR035996">
    <property type="entry name" value="4pyrrol_Methylase_sf"/>
</dbReference>
<evidence type="ECO:0000259" key="6">
    <source>
        <dbReference type="Pfam" id="PF00590"/>
    </source>
</evidence>
<evidence type="ECO:0000313" key="8">
    <source>
        <dbReference type="Proteomes" id="UP000294664"/>
    </source>
</evidence>
<accession>A0A4R3M698</accession>
<comment type="caution">
    <text evidence="7">The sequence shown here is derived from an EMBL/GenBank/DDBJ whole genome shotgun (WGS) entry which is preliminary data.</text>
</comment>
<gene>
    <name evidence="7" type="ORF">EDC64_101644</name>
</gene>
<dbReference type="PIRSF" id="PIRSF036428">
    <property type="entry name" value="CobL"/>
    <property type="match status" value="1"/>
</dbReference>
<dbReference type="SUPFAM" id="SSF53335">
    <property type="entry name" value="S-adenosyl-L-methionine-dependent methyltransferases"/>
    <property type="match status" value="1"/>
</dbReference>
<dbReference type="InterPro" id="IPR029063">
    <property type="entry name" value="SAM-dependent_MTases_sf"/>
</dbReference>
<dbReference type="GO" id="GO:0008276">
    <property type="term" value="F:protein methyltransferase activity"/>
    <property type="evidence" value="ECO:0007669"/>
    <property type="project" value="InterPro"/>
</dbReference>
<dbReference type="InterPro" id="IPR012818">
    <property type="entry name" value="CbiE"/>
</dbReference>
<dbReference type="SUPFAM" id="SSF53790">
    <property type="entry name" value="Tetrapyrrole methylase"/>
    <property type="match status" value="1"/>
</dbReference>
<keyword evidence="8" id="KW-1185">Reference proteome</keyword>
<dbReference type="InterPro" id="IPR050714">
    <property type="entry name" value="Cobalamin_biosynth_MTase"/>
</dbReference>
<dbReference type="NCBIfam" id="TIGR02469">
    <property type="entry name" value="CbiT"/>
    <property type="match status" value="1"/>
</dbReference>
<evidence type="ECO:0000256" key="1">
    <source>
        <dbReference type="ARBA" id="ARBA00004953"/>
    </source>
</evidence>
<dbReference type="InterPro" id="IPR014008">
    <property type="entry name" value="Cbl_synth_MTase_CbiT"/>
</dbReference>
<keyword evidence="3 7" id="KW-0489">Methyltransferase</keyword>
<dbReference type="AlphaFoldDB" id="A0A4R3M698"/>
<protein>
    <submittedName>
        <fullName evidence="7">Precorrin-6Y C5,15-methyltransferase (Decarboxylating)</fullName>
    </submittedName>
</protein>
<organism evidence="7 8">
    <name type="scientific">Aquabacter spiritensis</name>
    <dbReference type="NCBI Taxonomy" id="933073"/>
    <lineage>
        <taxon>Bacteria</taxon>
        <taxon>Pseudomonadati</taxon>
        <taxon>Pseudomonadota</taxon>
        <taxon>Alphaproteobacteria</taxon>
        <taxon>Hyphomicrobiales</taxon>
        <taxon>Xanthobacteraceae</taxon>
        <taxon>Aquabacter</taxon>
    </lineage>
</organism>
<keyword evidence="4 7" id="KW-0808">Transferase</keyword>
<evidence type="ECO:0000256" key="3">
    <source>
        <dbReference type="ARBA" id="ARBA00022603"/>
    </source>
</evidence>
<proteinExistence type="predicted"/>
<dbReference type="UniPathway" id="UPA00148"/>
<comment type="pathway">
    <text evidence="1">Cofactor biosynthesis; adenosylcobalamin biosynthesis.</text>
</comment>
<dbReference type="PANTHER" id="PTHR43182:SF1">
    <property type="entry name" value="COBALT-PRECORRIN-7 C(5)-METHYLTRANSFERASE"/>
    <property type="match status" value="1"/>
</dbReference>
<dbReference type="Pfam" id="PF00590">
    <property type="entry name" value="TP_methylase"/>
    <property type="match status" value="1"/>
</dbReference>
<dbReference type="EMBL" id="SMAI01000001">
    <property type="protein sequence ID" value="TCT08123.1"/>
    <property type="molecule type" value="Genomic_DNA"/>
</dbReference>
<dbReference type="InterPro" id="IPR014777">
    <property type="entry name" value="4pyrrole_Mease_sub1"/>
</dbReference>
<dbReference type="RefSeq" id="WP_245504505.1">
    <property type="nucleotide sequence ID" value="NZ_SMAI01000001.1"/>
</dbReference>
<dbReference type="CDD" id="cd02440">
    <property type="entry name" value="AdoMet_MTases"/>
    <property type="match status" value="1"/>
</dbReference>
<dbReference type="InterPro" id="IPR000878">
    <property type="entry name" value="4pyrrol_Mease"/>
</dbReference>
<dbReference type="Gene3D" id="3.40.1010.10">
    <property type="entry name" value="Cobalt-precorrin-4 Transmethylase, Domain 1"/>
    <property type="match status" value="1"/>
</dbReference>
<dbReference type="GO" id="GO:0009236">
    <property type="term" value="P:cobalamin biosynthetic process"/>
    <property type="evidence" value="ECO:0007669"/>
    <property type="project" value="UniProtKB-UniPathway"/>
</dbReference>
<dbReference type="CDD" id="cd11644">
    <property type="entry name" value="Precorrin-6Y-MT"/>
    <property type="match status" value="1"/>
</dbReference>
<keyword evidence="2" id="KW-0169">Cobalamin biosynthesis</keyword>
<evidence type="ECO:0000256" key="2">
    <source>
        <dbReference type="ARBA" id="ARBA00022573"/>
    </source>
</evidence>
<dbReference type="Gene3D" id="3.30.950.10">
    <property type="entry name" value="Methyltransferase, Cobalt-precorrin-4 Transmethylase, Domain 2"/>
    <property type="match status" value="1"/>
</dbReference>
<dbReference type="InterPro" id="IPR014776">
    <property type="entry name" value="4pyrrole_Mease_sub2"/>
</dbReference>
<reference evidence="7 8" key="1">
    <citation type="submission" date="2019-03" db="EMBL/GenBank/DDBJ databases">
        <title>Genomic Encyclopedia of Type Strains, Phase IV (KMG-IV): sequencing the most valuable type-strain genomes for metagenomic binning, comparative biology and taxonomic classification.</title>
        <authorList>
            <person name="Goeker M."/>
        </authorList>
    </citation>
    <scope>NUCLEOTIDE SEQUENCE [LARGE SCALE GENOMIC DNA]</scope>
    <source>
        <strain evidence="7 8">DSM 9035</strain>
    </source>
</reference>